<comment type="caution">
    <text evidence="1">The sequence shown here is derived from an EMBL/GenBank/DDBJ whole genome shotgun (WGS) entry which is preliminary data.</text>
</comment>
<keyword evidence="2" id="KW-1185">Reference proteome</keyword>
<evidence type="ECO:0000313" key="1">
    <source>
        <dbReference type="EMBL" id="KAF5834037.1"/>
    </source>
</evidence>
<evidence type="ECO:0000313" key="2">
    <source>
        <dbReference type="Proteomes" id="UP000815325"/>
    </source>
</evidence>
<reference evidence="1" key="1">
    <citation type="submission" date="2017-08" db="EMBL/GenBank/DDBJ databases">
        <authorList>
            <person name="Polle J.E."/>
            <person name="Barry K."/>
            <person name="Cushman J."/>
            <person name="Schmutz J."/>
            <person name="Tran D."/>
            <person name="Hathwaick L.T."/>
            <person name="Yim W.C."/>
            <person name="Jenkins J."/>
            <person name="Mckie-Krisberg Z.M."/>
            <person name="Prochnik S."/>
            <person name="Lindquist E."/>
            <person name="Dockter R.B."/>
            <person name="Adam C."/>
            <person name="Molina H."/>
            <person name="Bunkerborg J."/>
            <person name="Jin E."/>
            <person name="Buchheim M."/>
            <person name="Magnuson J."/>
        </authorList>
    </citation>
    <scope>NUCLEOTIDE SEQUENCE</scope>
    <source>
        <strain evidence="1">CCAP 19/18</strain>
    </source>
</reference>
<proteinExistence type="predicted"/>
<dbReference type="PROSITE" id="PS51257">
    <property type="entry name" value="PROKAR_LIPOPROTEIN"/>
    <property type="match status" value="1"/>
</dbReference>
<organism evidence="1 2">
    <name type="scientific">Dunaliella salina</name>
    <name type="common">Green alga</name>
    <name type="synonym">Protococcus salinus</name>
    <dbReference type="NCBI Taxonomy" id="3046"/>
    <lineage>
        <taxon>Eukaryota</taxon>
        <taxon>Viridiplantae</taxon>
        <taxon>Chlorophyta</taxon>
        <taxon>core chlorophytes</taxon>
        <taxon>Chlorophyceae</taxon>
        <taxon>CS clade</taxon>
        <taxon>Chlamydomonadales</taxon>
        <taxon>Dunaliellaceae</taxon>
        <taxon>Dunaliella</taxon>
    </lineage>
</organism>
<gene>
    <name evidence="1" type="ORF">DUNSADRAFT_9428</name>
</gene>
<dbReference type="EMBL" id="MU069778">
    <property type="protein sequence ID" value="KAF5834037.1"/>
    <property type="molecule type" value="Genomic_DNA"/>
</dbReference>
<evidence type="ECO:0008006" key="3">
    <source>
        <dbReference type="Google" id="ProtNLM"/>
    </source>
</evidence>
<sequence>MVALDKKIYSVPRTVPGIVSISACNLFVRPQSSRTQIHRSLNFFLSLFAGPSMKHLEFCPSDLHLYQILTPFNAERSKEWGGKLRMKNELVLKCSLSKGYFDAPGTLAAPLGISKNPADGTLPMVTIVSAAVEHARILPTSQVRQVEPGLLDCARKCLDLVEGDGYLCHAGDHLSLTLCFSKPEVSTHYASLCTA</sequence>
<accession>A0ABQ7GHF3</accession>
<protein>
    <recommendedName>
        <fullName evidence="3">Encoded protein</fullName>
    </recommendedName>
</protein>
<dbReference type="Proteomes" id="UP000815325">
    <property type="component" value="Unassembled WGS sequence"/>
</dbReference>
<name>A0ABQ7GHF3_DUNSA</name>